<evidence type="ECO:0000313" key="1">
    <source>
        <dbReference type="EMBL" id="TQJ02750.1"/>
    </source>
</evidence>
<protein>
    <submittedName>
        <fullName evidence="1">Uncharacterized protein</fullName>
    </submittedName>
</protein>
<dbReference type="EMBL" id="VFML01000001">
    <property type="protein sequence ID" value="TQJ02750.1"/>
    <property type="molecule type" value="Genomic_DNA"/>
</dbReference>
<sequence length="32" mass="3552">MVGDVIARRVRFRRAANDMEDCSDAMCGVAVH</sequence>
<dbReference type="Proteomes" id="UP000320876">
    <property type="component" value="Unassembled WGS sequence"/>
</dbReference>
<dbReference type="AlphaFoldDB" id="A0A542DI66"/>
<proteinExistence type="predicted"/>
<gene>
    <name evidence="1" type="ORF">FB471_2493</name>
</gene>
<organism evidence="1 2">
    <name type="scientific">Amycolatopsis cihanbeyliensis</name>
    <dbReference type="NCBI Taxonomy" id="1128664"/>
    <lineage>
        <taxon>Bacteria</taxon>
        <taxon>Bacillati</taxon>
        <taxon>Actinomycetota</taxon>
        <taxon>Actinomycetes</taxon>
        <taxon>Pseudonocardiales</taxon>
        <taxon>Pseudonocardiaceae</taxon>
        <taxon>Amycolatopsis</taxon>
    </lineage>
</organism>
<evidence type="ECO:0000313" key="2">
    <source>
        <dbReference type="Proteomes" id="UP000320876"/>
    </source>
</evidence>
<reference evidence="1 2" key="1">
    <citation type="submission" date="2019-06" db="EMBL/GenBank/DDBJ databases">
        <title>Sequencing the genomes of 1000 actinobacteria strains.</title>
        <authorList>
            <person name="Klenk H.-P."/>
        </authorList>
    </citation>
    <scope>NUCLEOTIDE SEQUENCE [LARGE SCALE GENOMIC DNA]</scope>
    <source>
        <strain evidence="1 2">DSM 45679</strain>
    </source>
</reference>
<comment type="caution">
    <text evidence="1">The sequence shown here is derived from an EMBL/GenBank/DDBJ whole genome shotgun (WGS) entry which is preliminary data.</text>
</comment>
<accession>A0A542DI66</accession>
<keyword evidence="2" id="KW-1185">Reference proteome</keyword>
<name>A0A542DI66_AMYCI</name>